<evidence type="ECO:0000313" key="3">
    <source>
        <dbReference type="Proteomes" id="UP000239340"/>
    </source>
</evidence>
<protein>
    <submittedName>
        <fullName evidence="2">Uncharacterized protein</fullName>
    </submittedName>
</protein>
<accession>A0A2L0HCM1</accession>
<reference evidence="2 3" key="1">
    <citation type="submission" date="2017-10" db="EMBL/GenBank/DDBJ databases">
        <title>Analysis of the genome sequences of Rhizobium populations associated to common bean (phaseolus vulgaris).</title>
        <authorList>
            <person name="Bustos P."/>
            <person name="Santamaria R.I."/>
            <person name="Miranda-Sanchez F."/>
            <person name="Perez-Carrascal O."/>
            <person name="Juarez S."/>
            <person name="Lozano L."/>
            <person name="Martinez-Flores I."/>
            <person name="Vinuesa P."/>
            <person name="Martinez-Romero E."/>
            <person name="Cevallos M.A."/>
            <person name="Romero D."/>
            <person name="Davila G."/>
            <person name="Gonzalez V."/>
        </authorList>
    </citation>
    <scope>NUCLEOTIDE SEQUENCE [LARGE SCALE GENOMIC DNA]</scope>
    <source>
        <strain evidence="2 3">NXT3</strain>
        <plasmid evidence="3">Plasmid psfrenxt3c</plasmid>
    </source>
</reference>
<geneLocation type="plasmid" evidence="3">
    <name>psfrenxt3c</name>
</geneLocation>
<gene>
    <name evidence="2" type="ORF">NXT3_PC00034</name>
</gene>
<evidence type="ECO:0000256" key="1">
    <source>
        <dbReference type="SAM" id="MobiDB-lite"/>
    </source>
</evidence>
<evidence type="ECO:0000313" key="2">
    <source>
        <dbReference type="EMBL" id="AUX79215.1"/>
    </source>
</evidence>
<organism evidence="2 3">
    <name type="scientific">Rhizobium fredii</name>
    <name type="common">Sinorhizobium fredii</name>
    <dbReference type="NCBI Taxonomy" id="380"/>
    <lineage>
        <taxon>Bacteria</taxon>
        <taxon>Pseudomonadati</taxon>
        <taxon>Pseudomonadota</taxon>
        <taxon>Alphaproteobacteria</taxon>
        <taxon>Hyphomicrobiales</taxon>
        <taxon>Rhizobiaceae</taxon>
        <taxon>Sinorhizobium/Ensifer group</taxon>
        <taxon>Sinorhizobium</taxon>
    </lineage>
</organism>
<dbReference type="AlphaFoldDB" id="A0A2L0HCM1"/>
<keyword evidence="2" id="KW-0614">Plasmid</keyword>
<sequence>MFSFGRGRGRPDLGDVLASCPAVLSVPRKLTAVNFSGSPPISPASRCPTARPAGGDAVAVPL</sequence>
<dbReference type="Proteomes" id="UP000239340">
    <property type="component" value="Plasmid pSfreNXT3c"/>
</dbReference>
<name>A0A2L0HCM1_RHIFR</name>
<feature type="region of interest" description="Disordered" evidence="1">
    <location>
        <begin position="37"/>
        <end position="62"/>
    </location>
</feature>
<proteinExistence type="predicted"/>
<dbReference type="EMBL" id="CP024310">
    <property type="protein sequence ID" value="AUX79215.1"/>
    <property type="molecule type" value="Genomic_DNA"/>
</dbReference>